<feature type="compositionally biased region" description="Acidic residues" evidence="1">
    <location>
        <begin position="282"/>
        <end position="307"/>
    </location>
</feature>
<feature type="compositionally biased region" description="Acidic residues" evidence="1">
    <location>
        <begin position="125"/>
        <end position="156"/>
    </location>
</feature>
<feature type="compositionally biased region" description="Acidic residues" evidence="1">
    <location>
        <begin position="66"/>
        <end position="76"/>
    </location>
</feature>
<accession>A0ABX1VB57</accession>
<dbReference type="Proteomes" id="UP000609651">
    <property type="component" value="Unassembled WGS sequence"/>
</dbReference>
<feature type="region of interest" description="Disordered" evidence="1">
    <location>
        <begin position="1"/>
        <end position="190"/>
    </location>
</feature>
<feature type="region of interest" description="Disordered" evidence="1">
    <location>
        <begin position="282"/>
        <end position="319"/>
    </location>
</feature>
<feature type="compositionally biased region" description="Acidic residues" evidence="1">
    <location>
        <begin position="18"/>
        <end position="45"/>
    </location>
</feature>
<feature type="compositionally biased region" description="Low complexity" evidence="1">
    <location>
        <begin position="46"/>
        <end position="58"/>
    </location>
</feature>
<sequence>MVEPVAEGTDSPEPTEPGSDDGESPEPASEEPESEEPADDAEGDENAAAGLFQAAGFASLPMSPQDETETPQENGEENPAGEQPPAESPEEASAETAEEPADEEMTEEESPAEETATDGLAAEETAAEEPATEELAAEEPAMEAPQDETAADESDAEPPAPTADDEGDGDEAAPPAPKPEEFLPLDPARREAIRARLKREAVSEEMTRRINAARDAMYVLGEEVWANVPNPEDPTVELSEEEVAELRTEARATIAQRMEAYAKKNGLTYKRLPFLSYPELVEGEEGATDDEKADDETADGDEDEEENDVGRESVGAAMAPSENQFQQSGLAIDPLAANLRSPLFSDVRIGETPGGTALFAIWKADQRFAEEQELTDDGVREQVVEAFKLQKAAEAAAARADVLAKQASEEGKTLKEVVEGQTVTGKKDGTPLKVTETGSFLRLRVNRPSGIQAFIQGPTPVRNPVPTMENGVASEEFLDAAFDTLEPGEAAGVPGAQPDRSLVVELISREPTDERLSELYETFLQNAREDPRLYQQAGDEVRGAAINAFVTGLFDKYGVDREAIGALSQDQ</sequence>
<evidence type="ECO:0000313" key="3">
    <source>
        <dbReference type="Proteomes" id="UP000609651"/>
    </source>
</evidence>
<feature type="compositionally biased region" description="Acidic residues" evidence="1">
    <location>
        <begin position="88"/>
        <end position="116"/>
    </location>
</feature>
<reference evidence="2 3" key="1">
    <citation type="journal article" date="2020" name="Syst. Appl. Microbiol.">
        <title>Alienimonas chondri sp. nov., a novel planctomycete isolated from the biofilm of the red alga Chondrus crispus.</title>
        <authorList>
            <person name="Vitorino I."/>
            <person name="Albuquerque L."/>
            <person name="Wiegand S."/>
            <person name="Kallscheuer N."/>
            <person name="da Costa M.S."/>
            <person name="Lobo-da-Cunha A."/>
            <person name="Jogler C."/>
            <person name="Lage O.M."/>
        </authorList>
    </citation>
    <scope>NUCLEOTIDE SEQUENCE [LARGE SCALE GENOMIC DNA]</scope>
    <source>
        <strain evidence="2 3">LzC2</strain>
    </source>
</reference>
<keyword evidence="3" id="KW-1185">Reference proteome</keyword>
<dbReference type="EMBL" id="WTPX01000033">
    <property type="protein sequence ID" value="NNJ25345.1"/>
    <property type="molecule type" value="Genomic_DNA"/>
</dbReference>
<protein>
    <submittedName>
        <fullName evidence="2">Uncharacterized protein</fullName>
    </submittedName>
</protein>
<name>A0ABX1VB57_9PLAN</name>
<comment type="caution">
    <text evidence="2">The sequence shown here is derived from an EMBL/GenBank/DDBJ whole genome shotgun (WGS) entry which is preliminary data.</text>
</comment>
<organism evidence="2 3">
    <name type="scientific">Alienimonas chondri</name>
    <dbReference type="NCBI Taxonomy" id="2681879"/>
    <lineage>
        <taxon>Bacteria</taxon>
        <taxon>Pseudomonadati</taxon>
        <taxon>Planctomycetota</taxon>
        <taxon>Planctomycetia</taxon>
        <taxon>Planctomycetales</taxon>
        <taxon>Planctomycetaceae</taxon>
        <taxon>Alienimonas</taxon>
    </lineage>
</organism>
<gene>
    <name evidence="2" type="ORF">LzC2_14150</name>
</gene>
<evidence type="ECO:0000256" key="1">
    <source>
        <dbReference type="SAM" id="MobiDB-lite"/>
    </source>
</evidence>
<proteinExistence type="predicted"/>
<evidence type="ECO:0000313" key="2">
    <source>
        <dbReference type="EMBL" id="NNJ25345.1"/>
    </source>
</evidence>
<dbReference type="RefSeq" id="WP_206678598.1">
    <property type="nucleotide sequence ID" value="NZ_WTPX01000033.1"/>
</dbReference>